<evidence type="ECO:0000256" key="11">
    <source>
        <dbReference type="ARBA" id="ARBA00022777"/>
    </source>
</evidence>
<evidence type="ECO:0000256" key="9">
    <source>
        <dbReference type="ARBA" id="ARBA00022679"/>
    </source>
</evidence>
<dbReference type="EC" id="2.7.11.1" evidence="6"/>
<evidence type="ECO:0000313" key="30">
    <source>
        <dbReference type="Proteomes" id="UP000775213"/>
    </source>
</evidence>
<dbReference type="InterPro" id="IPR017441">
    <property type="entry name" value="Protein_kinase_ATP_BS"/>
</dbReference>
<keyword evidence="12" id="KW-0378">Hydrolase</keyword>
<comment type="catalytic activity">
    <reaction evidence="19">
        <text>L-threonyl-[protein] + ATP = O-phospho-L-threonyl-[protein] + ADP + H(+)</text>
        <dbReference type="Rhea" id="RHEA:46608"/>
        <dbReference type="Rhea" id="RHEA-COMP:11060"/>
        <dbReference type="Rhea" id="RHEA-COMP:11605"/>
        <dbReference type="ChEBI" id="CHEBI:15378"/>
        <dbReference type="ChEBI" id="CHEBI:30013"/>
        <dbReference type="ChEBI" id="CHEBI:30616"/>
        <dbReference type="ChEBI" id="CHEBI:61977"/>
        <dbReference type="ChEBI" id="CHEBI:456216"/>
        <dbReference type="EC" id="2.7.11.1"/>
    </reaction>
</comment>
<evidence type="ECO:0000256" key="8">
    <source>
        <dbReference type="ARBA" id="ARBA00022527"/>
    </source>
</evidence>
<dbReference type="PROSITE" id="PS00108">
    <property type="entry name" value="PROTEIN_KINASE_ST"/>
    <property type="match status" value="1"/>
</dbReference>
<evidence type="ECO:0000256" key="18">
    <source>
        <dbReference type="ARBA" id="ARBA00023242"/>
    </source>
</evidence>
<evidence type="ECO:0000256" key="20">
    <source>
        <dbReference type="ARBA" id="ARBA00048679"/>
    </source>
</evidence>
<feature type="binding site" evidence="27">
    <location>
        <position position="328"/>
    </location>
    <ligand>
        <name>ATP</name>
        <dbReference type="ChEBI" id="CHEBI:30616"/>
    </ligand>
</feature>
<evidence type="ECO:0000256" key="13">
    <source>
        <dbReference type="ARBA" id="ARBA00022840"/>
    </source>
</evidence>
<keyword evidence="18" id="KW-0539">Nucleus</keyword>
<dbReference type="PROSITE" id="PS50011">
    <property type="entry name" value="PROTEIN_KINASE_DOM"/>
    <property type="match status" value="1"/>
</dbReference>
<keyword evidence="14" id="KW-0007">Acetylation</keyword>
<dbReference type="GO" id="GO:0005829">
    <property type="term" value="C:cytosol"/>
    <property type="evidence" value="ECO:0007669"/>
    <property type="project" value="UniProtKB-SubCell"/>
</dbReference>
<evidence type="ECO:0000256" key="22">
    <source>
        <dbReference type="ARBA" id="ARBA00058205"/>
    </source>
</evidence>
<keyword evidence="10 27" id="KW-0547">Nucleotide-binding</keyword>
<comment type="catalytic activity">
    <reaction evidence="21">
        <text>a fatty acyl-CoA + H2O = a fatty acid + CoA + H(+)</text>
        <dbReference type="Rhea" id="RHEA:16781"/>
        <dbReference type="ChEBI" id="CHEBI:15377"/>
        <dbReference type="ChEBI" id="CHEBI:15378"/>
        <dbReference type="ChEBI" id="CHEBI:28868"/>
        <dbReference type="ChEBI" id="CHEBI:57287"/>
        <dbReference type="ChEBI" id="CHEBI:77636"/>
    </reaction>
    <physiologicalReaction direction="left-to-right" evidence="21">
        <dbReference type="Rhea" id="RHEA:16782"/>
    </physiologicalReaction>
</comment>
<comment type="similarity">
    <text evidence="5">Belongs to the thioesterase PaaI family.</text>
</comment>
<dbReference type="GO" id="GO:0005634">
    <property type="term" value="C:nucleus"/>
    <property type="evidence" value="ECO:0007669"/>
    <property type="project" value="UniProtKB-SubCell"/>
</dbReference>
<keyword evidence="15" id="KW-0443">Lipid metabolism</keyword>
<dbReference type="InterPro" id="IPR001245">
    <property type="entry name" value="Ser-Thr/Tyr_kinase_cat_dom"/>
</dbReference>
<protein>
    <recommendedName>
        <fullName evidence="24">Acyl-coenzyme A thioesterase 13</fullName>
        <ecNumber evidence="6">2.7.11.1</ecNumber>
    </recommendedName>
    <alternativeName>
        <fullName evidence="25">Hotdog-fold thioesterase superfamily member 2</fullName>
    </alternativeName>
    <alternativeName>
        <fullName evidence="26">Thioesterase superfamily member 2</fullName>
    </alternativeName>
</protein>
<evidence type="ECO:0000256" key="6">
    <source>
        <dbReference type="ARBA" id="ARBA00012513"/>
    </source>
</evidence>
<comment type="function">
    <text evidence="22">Catalyzes the hydrolysis of acyl-CoAs into free fatty acids and coenzyme A (CoASH), regulating their respective intracellular levels. Has acyl-CoA thioesterase activity towards medium (C12) and long-chain (C18) fatty acyl-CoA substrates. Can also hydrolyze 3-hydroxyphenylacetyl-CoA and 3,4-dihydroxyphenylacetyl-CoA (in vitro). May play a role in controlling adaptive thermogenesis.</text>
</comment>
<evidence type="ECO:0000256" key="10">
    <source>
        <dbReference type="ARBA" id="ARBA00022741"/>
    </source>
</evidence>
<name>A0AAV7GF29_DENCH</name>
<dbReference type="Gene3D" id="3.10.129.10">
    <property type="entry name" value="Hotdog Thioesterase"/>
    <property type="match status" value="1"/>
</dbReference>
<dbReference type="Gene3D" id="3.30.200.20">
    <property type="entry name" value="Phosphorylase Kinase, domain 1"/>
    <property type="match status" value="1"/>
</dbReference>
<comment type="subcellular location">
    <subcellularLocation>
        <location evidence="3">Cytoplasm</location>
        <location evidence="3">Cytoskeleton</location>
        <location evidence="3">Spindle</location>
    </subcellularLocation>
    <subcellularLocation>
        <location evidence="4">Cytoplasm</location>
        <location evidence="4">Cytosol</location>
    </subcellularLocation>
    <subcellularLocation>
        <location evidence="2">Mitochondrion</location>
    </subcellularLocation>
    <subcellularLocation>
        <location evidence="1">Nucleus</location>
    </subcellularLocation>
</comment>
<keyword evidence="16" id="KW-0496">Mitochondrion</keyword>
<evidence type="ECO:0000256" key="14">
    <source>
        <dbReference type="ARBA" id="ARBA00022990"/>
    </source>
</evidence>
<dbReference type="Proteomes" id="UP000775213">
    <property type="component" value="Unassembled WGS sequence"/>
</dbReference>
<dbReference type="GO" id="GO:0004674">
    <property type="term" value="F:protein serine/threonine kinase activity"/>
    <property type="evidence" value="ECO:0007669"/>
    <property type="project" value="UniProtKB-KW"/>
</dbReference>
<dbReference type="Pfam" id="PF03061">
    <property type="entry name" value="4HBT"/>
    <property type="match status" value="1"/>
</dbReference>
<dbReference type="GO" id="GO:0160215">
    <property type="term" value="F:deacylase activity"/>
    <property type="evidence" value="ECO:0007669"/>
    <property type="project" value="UniProtKB-ARBA"/>
</dbReference>
<dbReference type="PANTHER" id="PTHR46008">
    <property type="entry name" value="LEAF RUST 10 DISEASE-RESISTANCE LOCUS RECEPTOR-LIKE PROTEIN KINASE-LIKE 1.4"/>
    <property type="match status" value="1"/>
</dbReference>
<keyword evidence="7" id="KW-0963">Cytoplasm</keyword>
<dbReference type="Pfam" id="PF07714">
    <property type="entry name" value="PK_Tyr_Ser-Thr"/>
    <property type="match status" value="1"/>
</dbReference>
<dbReference type="InterPro" id="IPR006683">
    <property type="entry name" value="Thioestr_dom"/>
</dbReference>
<evidence type="ECO:0000259" key="28">
    <source>
        <dbReference type="PROSITE" id="PS50011"/>
    </source>
</evidence>
<evidence type="ECO:0000256" key="23">
    <source>
        <dbReference type="ARBA" id="ARBA00064709"/>
    </source>
</evidence>
<keyword evidence="8" id="KW-0723">Serine/threonine-protein kinase</keyword>
<evidence type="ECO:0000256" key="4">
    <source>
        <dbReference type="ARBA" id="ARBA00004514"/>
    </source>
</evidence>
<dbReference type="InterPro" id="IPR008271">
    <property type="entry name" value="Ser/Thr_kinase_AS"/>
</dbReference>
<evidence type="ECO:0000256" key="2">
    <source>
        <dbReference type="ARBA" id="ARBA00004173"/>
    </source>
</evidence>
<dbReference type="FunFam" id="1.10.510.10:FF:000300">
    <property type="entry name" value="Calmodulin-binding receptor-like cytoplasmic kinase 3"/>
    <property type="match status" value="1"/>
</dbReference>
<comment type="caution">
    <text evidence="29">The sequence shown here is derived from an EMBL/GenBank/DDBJ whole genome shotgun (WGS) entry which is preliminary data.</text>
</comment>
<dbReference type="Gene3D" id="1.10.510.10">
    <property type="entry name" value="Transferase(Phosphotransferase) domain 1"/>
    <property type="match status" value="1"/>
</dbReference>
<dbReference type="EMBL" id="JAGFBR010000015">
    <property type="protein sequence ID" value="KAH0454701.1"/>
    <property type="molecule type" value="Genomic_DNA"/>
</dbReference>
<evidence type="ECO:0000256" key="21">
    <source>
        <dbReference type="ARBA" id="ARBA00052976"/>
    </source>
</evidence>
<evidence type="ECO:0000256" key="19">
    <source>
        <dbReference type="ARBA" id="ARBA00047899"/>
    </source>
</evidence>
<evidence type="ECO:0000256" key="5">
    <source>
        <dbReference type="ARBA" id="ARBA00008324"/>
    </source>
</evidence>
<dbReference type="GO" id="GO:0006629">
    <property type="term" value="P:lipid metabolic process"/>
    <property type="evidence" value="ECO:0007669"/>
    <property type="project" value="UniProtKB-KW"/>
</dbReference>
<feature type="domain" description="Protein kinase" evidence="28">
    <location>
        <begin position="296"/>
        <end position="594"/>
    </location>
</feature>
<evidence type="ECO:0000256" key="3">
    <source>
        <dbReference type="ARBA" id="ARBA00004186"/>
    </source>
</evidence>
<dbReference type="CDD" id="cd14066">
    <property type="entry name" value="STKc_IRAK"/>
    <property type="match status" value="1"/>
</dbReference>
<dbReference type="SUPFAM" id="SSF56112">
    <property type="entry name" value="Protein kinase-like (PK-like)"/>
    <property type="match status" value="1"/>
</dbReference>
<evidence type="ECO:0000256" key="17">
    <source>
        <dbReference type="ARBA" id="ARBA00023212"/>
    </source>
</evidence>
<evidence type="ECO:0000256" key="27">
    <source>
        <dbReference type="PROSITE-ProRule" id="PRU10141"/>
    </source>
</evidence>
<dbReference type="FunFam" id="3.30.200.20:FF:000039">
    <property type="entry name" value="receptor-like protein kinase FERONIA"/>
    <property type="match status" value="1"/>
</dbReference>
<dbReference type="AlphaFoldDB" id="A0AAV7GF29"/>
<reference evidence="29 30" key="1">
    <citation type="journal article" date="2021" name="Hortic Res">
        <title>Chromosome-scale assembly of the Dendrobium chrysotoxum genome enhances the understanding of orchid evolution.</title>
        <authorList>
            <person name="Zhang Y."/>
            <person name="Zhang G.Q."/>
            <person name="Zhang D."/>
            <person name="Liu X.D."/>
            <person name="Xu X.Y."/>
            <person name="Sun W.H."/>
            <person name="Yu X."/>
            <person name="Zhu X."/>
            <person name="Wang Z.W."/>
            <person name="Zhao X."/>
            <person name="Zhong W.Y."/>
            <person name="Chen H."/>
            <person name="Yin W.L."/>
            <person name="Huang T."/>
            <person name="Niu S.C."/>
            <person name="Liu Z.J."/>
        </authorList>
    </citation>
    <scope>NUCLEOTIDE SEQUENCE [LARGE SCALE GENOMIC DNA]</scope>
    <source>
        <strain evidence="29">Lindl</strain>
    </source>
</reference>
<proteinExistence type="inferred from homology"/>
<accession>A0AAV7GF29</accession>
<evidence type="ECO:0000256" key="1">
    <source>
        <dbReference type="ARBA" id="ARBA00004123"/>
    </source>
</evidence>
<keyword evidence="11" id="KW-0418">Kinase</keyword>
<dbReference type="FunFam" id="3.10.129.10:FF:000021">
    <property type="entry name" value="Acyl-coenzyme A thioesterase 13"/>
    <property type="match status" value="1"/>
</dbReference>
<dbReference type="SMART" id="SM00220">
    <property type="entry name" value="S_TKc"/>
    <property type="match status" value="1"/>
</dbReference>
<organism evidence="29 30">
    <name type="scientific">Dendrobium chrysotoxum</name>
    <name type="common">Orchid</name>
    <dbReference type="NCBI Taxonomy" id="161865"/>
    <lineage>
        <taxon>Eukaryota</taxon>
        <taxon>Viridiplantae</taxon>
        <taxon>Streptophyta</taxon>
        <taxon>Embryophyta</taxon>
        <taxon>Tracheophyta</taxon>
        <taxon>Spermatophyta</taxon>
        <taxon>Magnoliopsida</taxon>
        <taxon>Liliopsida</taxon>
        <taxon>Asparagales</taxon>
        <taxon>Orchidaceae</taxon>
        <taxon>Epidendroideae</taxon>
        <taxon>Malaxideae</taxon>
        <taxon>Dendrobiinae</taxon>
        <taxon>Dendrobium</taxon>
    </lineage>
</organism>
<evidence type="ECO:0000256" key="25">
    <source>
        <dbReference type="ARBA" id="ARBA00081533"/>
    </source>
</evidence>
<evidence type="ECO:0000256" key="15">
    <source>
        <dbReference type="ARBA" id="ARBA00023098"/>
    </source>
</evidence>
<sequence>MDKAREALTVGEEDSRVLAKLEVRPHRAGDDASFYEGFALRGLRVETIGPGYLSCSFKVPPRLTDRNGNMSLGAIANLVDEVGGAAMHADGHHMKVSVDMSISFLANAKLHDELEITSRVLGHRGSYYTGTYVLLRNKTNGEVIAEGRHSLYYMQRSGRWLFSFSGSKRNQDSNSCDGHNQGSKFSRASTYARSEAGSTNLPSQNTHRSLTKYFSSSFISCFIPRTKKTREGTNQKLHTIQTDDVSSTAGSNISTTSSNSRSVFKYSGSKTVSTGGTHPEKAQLSIAEISRATDNFSQANVIGQGGFGTVYKGKLIDGSIIAVKRAGKNLQNKAISAEFRSEIGTLSSIEHQNLVRLLGWLEDNGEKIVVIEYVGNGTLREHLDGKYSNLLILSFTRTRGNDLELAQRLDIAIDVAHAITYLHTYRDHPIIHRDIKASNILLTENLRAKVTDFGFARLAAEDPDATHISTQIKGTAGYLDPEYIRTYQLTEKSDLYSFGVLLVELVTGRRPIEQGRDLNKDRLTTRWAMQKFEQGEVVIAMDPRLRRSPASIRAVDEVMALAYSCLASPRNSRPAMKRCAEVLWGIRRDFHTVQLTTAASQRAAG</sequence>
<keyword evidence="13 27" id="KW-0067">ATP-binding</keyword>
<dbReference type="PANTHER" id="PTHR46008:SF48">
    <property type="entry name" value="PROTEIN KINASE DOMAIN-CONTAINING PROTEIN"/>
    <property type="match status" value="1"/>
</dbReference>
<comment type="catalytic activity">
    <reaction evidence="20">
        <text>L-seryl-[protein] + ATP = O-phospho-L-seryl-[protein] + ADP + H(+)</text>
        <dbReference type="Rhea" id="RHEA:17989"/>
        <dbReference type="Rhea" id="RHEA-COMP:9863"/>
        <dbReference type="Rhea" id="RHEA-COMP:11604"/>
        <dbReference type="ChEBI" id="CHEBI:15378"/>
        <dbReference type="ChEBI" id="CHEBI:29999"/>
        <dbReference type="ChEBI" id="CHEBI:30616"/>
        <dbReference type="ChEBI" id="CHEBI:83421"/>
        <dbReference type="ChEBI" id="CHEBI:456216"/>
        <dbReference type="EC" id="2.7.11.1"/>
    </reaction>
</comment>
<dbReference type="GO" id="GO:0005739">
    <property type="term" value="C:mitochondrion"/>
    <property type="evidence" value="ECO:0007669"/>
    <property type="project" value="UniProtKB-SubCell"/>
</dbReference>
<dbReference type="SUPFAM" id="SSF54637">
    <property type="entry name" value="Thioesterase/thiol ester dehydrase-isomerase"/>
    <property type="match status" value="1"/>
</dbReference>
<dbReference type="PROSITE" id="PS00107">
    <property type="entry name" value="PROTEIN_KINASE_ATP"/>
    <property type="match status" value="1"/>
</dbReference>
<dbReference type="GO" id="GO:0005819">
    <property type="term" value="C:spindle"/>
    <property type="evidence" value="ECO:0007669"/>
    <property type="project" value="UniProtKB-SubCell"/>
</dbReference>
<evidence type="ECO:0000256" key="12">
    <source>
        <dbReference type="ARBA" id="ARBA00022801"/>
    </source>
</evidence>
<comment type="subunit">
    <text evidence="23">Homotetramer. Interacts with PCTP.</text>
</comment>
<dbReference type="InterPro" id="IPR000719">
    <property type="entry name" value="Prot_kinase_dom"/>
</dbReference>
<evidence type="ECO:0000256" key="7">
    <source>
        <dbReference type="ARBA" id="ARBA00022490"/>
    </source>
</evidence>
<keyword evidence="9" id="KW-0808">Transferase</keyword>
<keyword evidence="30" id="KW-1185">Reference proteome</keyword>
<gene>
    <name evidence="29" type="ORF">IEQ34_016625</name>
</gene>
<dbReference type="InterPro" id="IPR011009">
    <property type="entry name" value="Kinase-like_dom_sf"/>
</dbReference>
<dbReference type="InterPro" id="IPR029069">
    <property type="entry name" value="HotDog_dom_sf"/>
</dbReference>
<evidence type="ECO:0000256" key="16">
    <source>
        <dbReference type="ARBA" id="ARBA00023128"/>
    </source>
</evidence>
<evidence type="ECO:0000256" key="24">
    <source>
        <dbReference type="ARBA" id="ARBA00067273"/>
    </source>
</evidence>
<evidence type="ECO:0000256" key="26">
    <source>
        <dbReference type="ARBA" id="ARBA00083956"/>
    </source>
</evidence>
<dbReference type="CDD" id="cd03443">
    <property type="entry name" value="PaaI_thioesterase"/>
    <property type="match status" value="1"/>
</dbReference>
<dbReference type="GO" id="GO:0016788">
    <property type="term" value="F:hydrolase activity, acting on ester bonds"/>
    <property type="evidence" value="ECO:0007669"/>
    <property type="project" value="UniProtKB-ARBA"/>
</dbReference>
<evidence type="ECO:0000313" key="29">
    <source>
        <dbReference type="EMBL" id="KAH0454701.1"/>
    </source>
</evidence>
<dbReference type="GO" id="GO:0005524">
    <property type="term" value="F:ATP binding"/>
    <property type="evidence" value="ECO:0007669"/>
    <property type="project" value="UniProtKB-UniRule"/>
</dbReference>
<keyword evidence="17" id="KW-0206">Cytoskeleton</keyword>